<keyword evidence="1" id="KW-0812">Transmembrane</keyword>
<gene>
    <name evidence="2" type="ORF">J0J69_06755</name>
    <name evidence="3" type="ORF">J0J70_12670</name>
</gene>
<dbReference type="Proteomes" id="UP001058072">
    <property type="component" value="Chromosome"/>
</dbReference>
<keyword evidence="1" id="KW-1133">Transmembrane helix</keyword>
<feature type="transmembrane region" description="Helical" evidence="1">
    <location>
        <begin position="104"/>
        <end position="126"/>
    </location>
</feature>
<keyword evidence="1" id="KW-0472">Membrane</keyword>
<dbReference type="RefSeq" id="WP_212724133.1">
    <property type="nucleotide sequence ID" value="NZ_CP071249.1"/>
</dbReference>
<feature type="transmembrane region" description="Helical" evidence="1">
    <location>
        <begin position="6"/>
        <end position="26"/>
    </location>
</feature>
<proteinExistence type="predicted"/>
<dbReference type="EMBL" id="CP071249">
    <property type="protein sequence ID" value="UUF07179.1"/>
    <property type="molecule type" value="Genomic_DNA"/>
</dbReference>
<dbReference type="AlphaFoldDB" id="A0A9Q9CJV0"/>
<dbReference type="InterPro" id="IPR010540">
    <property type="entry name" value="CmpB_TMEM229"/>
</dbReference>
<evidence type="ECO:0000313" key="2">
    <source>
        <dbReference type="EMBL" id="UUF07179.1"/>
    </source>
</evidence>
<protein>
    <submittedName>
        <fullName evidence="3">ABC transporter permease</fullName>
    </submittedName>
</protein>
<evidence type="ECO:0000256" key="1">
    <source>
        <dbReference type="SAM" id="Phobius"/>
    </source>
</evidence>
<reference evidence="3 4" key="1">
    <citation type="submission" date="2021-03" db="EMBL/GenBank/DDBJ databases">
        <title>Comparative Genomics and Metabolomics in the genus Turicibacter.</title>
        <authorList>
            <person name="Maki J."/>
            <person name="Looft T."/>
        </authorList>
    </citation>
    <scope>NUCLEOTIDE SEQUENCE</scope>
    <source>
        <strain evidence="3">ISU324</strain>
        <strain evidence="2 4">MMM721</strain>
    </source>
</reference>
<dbReference type="Proteomes" id="UP001058016">
    <property type="component" value="Chromosome"/>
</dbReference>
<evidence type="ECO:0000313" key="5">
    <source>
        <dbReference type="Proteomes" id="UP001058072"/>
    </source>
</evidence>
<feature type="transmembrane region" description="Helical" evidence="1">
    <location>
        <begin position="138"/>
        <end position="158"/>
    </location>
</feature>
<accession>A0A9Q9CJV0</accession>
<dbReference type="EMBL" id="CP071250">
    <property type="protein sequence ID" value="UUF08401.1"/>
    <property type="molecule type" value="Genomic_DNA"/>
</dbReference>
<organism evidence="3 5">
    <name type="scientific">Turicibacter bilis</name>
    <dbReference type="NCBI Taxonomy" id="2735723"/>
    <lineage>
        <taxon>Bacteria</taxon>
        <taxon>Bacillati</taxon>
        <taxon>Bacillota</taxon>
        <taxon>Erysipelotrichia</taxon>
        <taxon>Erysipelotrichales</taxon>
        <taxon>Turicibacteraceae</taxon>
        <taxon>Turicibacter</taxon>
    </lineage>
</organism>
<evidence type="ECO:0000313" key="4">
    <source>
        <dbReference type="Proteomes" id="UP001058016"/>
    </source>
</evidence>
<sequence>MFSYLLYFLFNFFLYGVIGWIIEEVYCLVMTGHFQEDGFLYGPFKPMYAIAMSLLILIQDTLNLSTVLLLIPCAIIPTTVEYLSGLLTRHVFHVDYWDYHNLKWNVHGLICLQFSLYWTALTYIGIRWVQPFIQAYMYKPFFSTWFVLIPFLIIAFLVDEGLTIRKHVIMNQTIMSESKK</sequence>
<keyword evidence="4" id="KW-1185">Reference proteome</keyword>
<evidence type="ECO:0000313" key="3">
    <source>
        <dbReference type="EMBL" id="UUF08401.1"/>
    </source>
</evidence>
<dbReference type="Pfam" id="PF06541">
    <property type="entry name" value="ABC_trans_CmpB"/>
    <property type="match status" value="1"/>
</dbReference>
<name>A0A9Q9CJV0_9FIRM</name>